<name>A0A177EH64_9MICR</name>
<dbReference type="GeneID" id="93648142"/>
<dbReference type="EMBL" id="LTDL01000019">
    <property type="protein sequence ID" value="OAG31314.1"/>
    <property type="molecule type" value="Genomic_DNA"/>
</dbReference>
<keyword evidence="2" id="KW-1133">Transmembrane helix</keyword>
<organism evidence="3 4">
    <name type="scientific">Nematocida displodere</name>
    <dbReference type="NCBI Taxonomy" id="1805483"/>
    <lineage>
        <taxon>Eukaryota</taxon>
        <taxon>Fungi</taxon>
        <taxon>Fungi incertae sedis</taxon>
        <taxon>Microsporidia</taxon>
        <taxon>Nematocida</taxon>
    </lineage>
</organism>
<feature type="compositionally biased region" description="Polar residues" evidence="1">
    <location>
        <begin position="206"/>
        <end position="222"/>
    </location>
</feature>
<keyword evidence="4" id="KW-1185">Reference proteome</keyword>
<feature type="transmembrane region" description="Helical" evidence="2">
    <location>
        <begin position="64"/>
        <end position="89"/>
    </location>
</feature>
<dbReference type="RefSeq" id="XP_067545010.1">
    <property type="nucleotide sequence ID" value="XM_067689210.1"/>
</dbReference>
<comment type="caution">
    <text evidence="3">The sequence shown here is derived from an EMBL/GenBank/DDBJ whole genome shotgun (WGS) entry which is preliminary data.</text>
</comment>
<dbReference type="Proteomes" id="UP000185944">
    <property type="component" value="Unassembled WGS sequence"/>
</dbReference>
<sequence>MTDIQINPKRRTLTGTGLLMLAATIVLSYLTLTTTKAQRFSTITASRILPIPIDVILDVVTPAAVAGAAAATGAAAQAVYYGIGVCSWARKSLRKRRLKKKLKKSTELTGSLTASMEHLLSHSEPDLCPEAPNPSTSPMAGSAPRHLPHPPEGLRARPISTAALRDSTSRPQSLPAPVPGPMPSLAHAPTKHPKPLPGPIYANQPVHPTTPQPRSSQRSNLPQARPETIPPPLPPRNHQTPFGRTNIYRLAH</sequence>
<evidence type="ECO:0000313" key="4">
    <source>
        <dbReference type="Proteomes" id="UP000185944"/>
    </source>
</evidence>
<keyword evidence="2" id="KW-0472">Membrane</keyword>
<dbReference type="VEuPathDB" id="MicrosporidiaDB:NEDG_01792"/>
<reference evidence="3 4" key="1">
    <citation type="submission" date="2016-02" db="EMBL/GenBank/DDBJ databases">
        <title>Discovery of a natural microsporidian pathogen with a broad tissue tropism in Caenorhabditis elegans.</title>
        <authorList>
            <person name="Luallen R.J."/>
            <person name="Reinke A.W."/>
            <person name="Tong L."/>
            <person name="Botts M.R."/>
            <person name="Felix M.-A."/>
            <person name="Troemel E.R."/>
        </authorList>
    </citation>
    <scope>NUCLEOTIDE SEQUENCE [LARGE SCALE GENOMIC DNA]</scope>
    <source>
        <strain evidence="3 4">JUm2807</strain>
    </source>
</reference>
<evidence type="ECO:0000313" key="3">
    <source>
        <dbReference type="EMBL" id="OAG31314.1"/>
    </source>
</evidence>
<feature type="region of interest" description="Disordered" evidence="1">
    <location>
        <begin position="123"/>
        <end position="252"/>
    </location>
</feature>
<accession>A0A177EH64</accession>
<proteinExistence type="predicted"/>
<evidence type="ECO:0000256" key="1">
    <source>
        <dbReference type="SAM" id="MobiDB-lite"/>
    </source>
</evidence>
<evidence type="ECO:0000256" key="2">
    <source>
        <dbReference type="SAM" id="Phobius"/>
    </source>
</evidence>
<protein>
    <submittedName>
        <fullName evidence="3">Uncharacterized protein</fullName>
    </submittedName>
</protein>
<gene>
    <name evidence="3" type="ORF">NEDG_01792</name>
</gene>
<keyword evidence="2" id="KW-0812">Transmembrane</keyword>
<feature type="transmembrane region" description="Helical" evidence="2">
    <location>
        <begin position="12"/>
        <end position="32"/>
    </location>
</feature>
<dbReference type="AlphaFoldDB" id="A0A177EH64"/>